<dbReference type="AlphaFoldDB" id="A0A6N7EWB1"/>
<dbReference type="InterPro" id="IPR026045">
    <property type="entry name" value="Ferric-bd"/>
</dbReference>
<keyword evidence="3" id="KW-0479">Metal-binding</keyword>
<evidence type="ECO:0000313" key="6">
    <source>
        <dbReference type="Proteomes" id="UP000471298"/>
    </source>
</evidence>
<dbReference type="PANTHER" id="PTHR30006:SF15">
    <property type="entry name" value="IRON-UTILIZATION PERIPLASMIC PROTEIN"/>
    <property type="match status" value="1"/>
</dbReference>
<dbReference type="SUPFAM" id="SSF53850">
    <property type="entry name" value="Periplasmic binding protein-like II"/>
    <property type="match status" value="1"/>
</dbReference>
<evidence type="ECO:0000313" key="5">
    <source>
        <dbReference type="EMBL" id="MPV86193.1"/>
    </source>
</evidence>
<evidence type="ECO:0000256" key="3">
    <source>
        <dbReference type="PIRSR" id="PIRSR002825-1"/>
    </source>
</evidence>
<comment type="caution">
    <text evidence="5">The sequence shown here is derived from an EMBL/GenBank/DDBJ whole genome shotgun (WGS) entry which is preliminary data.</text>
</comment>
<dbReference type="Proteomes" id="UP000471298">
    <property type="component" value="Unassembled WGS sequence"/>
</dbReference>
<sequence>MLKKSLIGASLALIAAANTASANEVNIYSYRQPFLIEPFLERFTQETGIKTNVVFAKEGIFERIKTEGDLSPVDLVLTVDVARLASASKKHDLAQPIISDVVAANIPAQFIGEDNAWVGLSKRVRIIATSKERMPLADAPKTYEDLADPQYQGKICIRSAKNIYNISLIASMIAAHGEAETKTWLQGVKNNLARKPQSNDRGQVQAIAEGVCDIAVLNNYYIGAMLEKADQKDWVDTINITFPNQDDRGAHANVSGVVLIKSAPNKDNAMKLIEFLTEDTAQQMYAEANFEYPLKADAQLSDLVASWGDYKTDSLEMSKLYDLREQALNLIDEVGFDD</sequence>
<dbReference type="PIRSF" id="PIRSF002825">
    <property type="entry name" value="CfbpA"/>
    <property type="match status" value="1"/>
</dbReference>
<comment type="similarity">
    <text evidence="1">Belongs to the bacterial solute-binding protein 1 family.</text>
</comment>
<organism evidence="5 6">
    <name type="scientific">Ostreibacterium oceani</name>
    <dbReference type="NCBI Taxonomy" id="2654998"/>
    <lineage>
        <taxon>Bacteria</taxon>
        <taxon>Pseudomonadati</taxon>
        <taxon>Pseudomonadota</taxon>
        <taxon>Gammaproteobacteria</taxon>
        <taxon>Cardiobacteriales</taxon>
        <taxon>Ostreibacteriaceae</taxon>
        <taxon>Ostreibacterium</taxon>
    </lineage>
</organism>
<dbReference type="GO" id="GO:0030288">
    <property type="term" value="C:outer membrane-bounded periplasmic space"/>
    <property type="evidence" value="ECO:0007669"/>
    <property type="project" value="TreeGrafter"/>
</dbReference>
<keyword evidence="2 4" id="KW-0732">Signal</keyword>
<evidence type="ECO:0000256" key="2">
    <source>
        <dbReference type="ARBA" id="ARBA00022729"/>
    </source>
</evidence>
<gene>
    <name evidence="5" type="ORF">GCU85_05545</name>
</gene>
<dbReference type="GO" id="GO:0046872">
    <property type="term" value="F:metal ion binding"/>
    <property type="evidence" value="ECO:0007669"/>
    <property type="project" value="UniProtKB-KW"/>
</dbReference>
<dbReference type="EMBL" id="WHNW01000004">
    <property type="protein sequence ID" value="MPV86193.1"/>
    <property type="molecule type" value="Genomic_DNA"/>
</dbReference>
<dbReference type="Pfam" id="PF13343">
    <property type="entry name" value="SBP_bac_6"/>
    <property type="match status" value="1"/>
</dbReference>
<dbReference type="InParanoid" id="A0A6N7EWB1"/>
<protein>
    <submittedName>
        <fullName evidence="5">Extracellular solute-binding protein</fullName>
    </submittedName>
</protein>
<evidence type="ECO:0000256" key="1">
    <source>
        <dbReference type="ARBA" id="ARBA00008520"/>
    </source>
</evidence>
<feature type="binding site" evidence="3">
    <location>
        <position position="220"/>
    </location>
    <ligand>
        <name>Fe cation</name>
        <dbReference type="ChEBI" id="CHEBI:24875"/>
    </ligand>
</feature>
<proteinExistence type="inferred from homology"/>
<feature type="signal peptide" evidence="4">
    <location>
        <begin position="1"/>
        <end position="22"/>
    </location>
</feature>
<evidence type="ECO:0000256" key="4">
    <source>
        <dbReference type="SAM" id="SignalP"/>
    </source>
</evidence>
<accession>A0A6N7EWB1</accession>
<keyword evidence="3" id="KW-0408">Iron</keyword>
<name>A0A6N7EWB1_9GAMM</name>
<dbReference type="PANTHER" id="PTHR30006">
    <property type="entry name" value="THIAMINE-BINDING PERIPLASMIC PROTEIN-RELATED"/>
    <property type="match status" value="1"/>
</dbReference>
<feature type="chain" id="PRO_5026747113" evidence="4">
    <location>
        <begin position="23"/>
        <end position="338"/>
    </location>
</feature>
<keyword evidence="6" id="KW-1185">Reference proteome</keyword>
<feature type="binding site" evidence="3">
    <location>
        <position position="221"/>
    </location>
    <ligand>
        <name>Fe cation</name>
        <dbReference type="ChEBI" id="CHEBI:24875"/>
    </ligand>
</feature>
<reference evidence="5 6" key="1">
    <citation type="submission" date="2019-10" db="EMBL/GenBank/DDBJ databases">
        <title>Cardiobacteriales fam. a chemoheterotrophic member of the order Cardiobacteriales, and proposal of Cardiobacteriales fam. nov.</title>
        <authorList>
            <person name="Wang C."/>
        </authorList>
    </citation>
    <scope>NUCLEOTIDE SEQUENCE [LARGE SCALE GENOMIC DNA]</scope>
    <source>
        <strain evidence="5 6">ML27</strain>
    </source>
</reference>
<dbReference type="Gene3D" id="3.40.190.10">
    <property type="entry name" value="Periplasmic binding protein-like II"/>
    <property type="match status" value="2"/>
</dbReference>
<dbReference type="RefSeq" id="WP_152810187.1">
    <property type="nucleotide sequence ID" value="NZ_WHNW01000004.1"/>
</dbReference>